<dbReference type="GO" id="GO:0005694">
    <property type="term" value="C:chromosome"/>
    <property type="evidence" value="ECO:0007669"/>
    <property type="project" value="TreeGrafter"/>
</dbReference>
<dbReference type="GO" id="GO:0007059">
    <property type="term" value="P:chromosome segregation"/>
    <property type="evidence" value="ECO:0007669"/>
    <property type="project" value="TreeGrafter"/>
</dbReference>
<dbReference type="OrthoDB" id="6846089at2"/>
<dbReference type="InterPro" id="IPR036086">
    <property type="entry name" value="ParB/Sulfiredoxin_sf"/>
</dbReference>
<evidence type="ECO:0008006" key="4">
    <source>
        <dbReference type="Google" id="ProtNLM"/>
    </source>
</evidence>
<gene>
    <name evidence="2" type="ordered locus">Pnap_4317</name>
</gene>
<organism evidence="2 3">
    <name type="scientific">Polaromonas naphthalenivorans (strain CJ2)</name>
    <dbReference type="NCBI Taxonomy" id="365044"/>
    <lineage>
        <taxon>Bacteria</taxon>
        <taxon>Pseudomonadati</taxon>
        <taxon>Pseudomonadota</taxon>
        <taxon>Betaproteobacteria</taxon>
        <taxon>Burkholderiales</taxon>
        <taxon>Comamonadaceae</taxon>
        <taxon>Polaromonas</taxon>
    </lineage>
</organism>
<evidence type="ECO:0000313" key="2">
    <source>
        <dbReference type="EMBL" id="ABM39599.1"/>
    </source>
</evidence>
<name>A1VVC1_POLNA</name>
<proteinExistence type="predicted"/>
<sequence>MNDQSGNLSLLIIDDDAREVFEKKSNFQLDLLSGSVKKAMNGAKSSDLWMCPIDDIVIMEGFNVRSETAQYREKVEKLANSIIENGFYKSKPLAIFVGVDAEGKNVNYLYDGHRRYAAAKLAISRNFELPNLPCVTSPAGTSLEDLTIAMVTMNDGDPVDPFGVAIVCNRMIKGGTPIEEIARRLMLSPTYVKDLLTMMAAPRALRNLVSEGHVSATLAISTIKKHGTSAPAVLQEGVEKAKAQGKTRVTGKTLAPEKVKTIKPEKRDLLQVATDWLARNADLADKDKRVFELAALLCEVSPNEVEGRYAFKLKDGAQPDATNSPAKSSGKEQLALAPEILT</sequence>
<geneLocation type="plasmid" evidence="2 3">
    <name>pPNAP01</name>
</geneLocation>
<dbReference type="HOGENOM" id="CLU_074358_0_0_4"/>
<evidence type="ECO:0000256" key="1">
    <source>
        <dbReference type="SAM" id="MobiDB-lite"/>
    </source>
</evidence>
<accession>A1VVC1</accession>
<keyword evidence="3" id="KW-1185">Reference proteome</keyword>
<dbReference type="EMBL" id="CP000530">
    <property type="protein sequence ID" value="ABM39599.1"/>
    <property type="molecule type" value="Genomic_DNA"/>
</dbReference>
<dbReference type="RefSeq" id="WP_011797972.1">
    <property type="nucleotide sequence ID" value="NC_008757.1"/>
</dbReference>
<dbReference type="PANTHER" id="PTHR33375">
    <property type="entry name" value="CHROMOSOME-PARTITIONING PROTEIN PARB-RELATED"/>
    <property type="match status" value="1"/>
</dbReference>
<dbReference type="Gene3D" id="3.90.1530.10">
    <property type="entry name" value="Conserved hypothetical protein from pyrococcus furiosus pfu- 392566-001, ParB domain"/>
    <property type="match status" value="1"/>
</dbReference>
<dbReference type="PANTHER" id="PTHR33375:SF1">
    <property type="entry name" value="CHROMOSOME-PARTITIONING PROTEIN PARB-RELATED"/>
    <property type="match status" value="1"/>
</dbReference>
<dbReference type="KEGG" id="pna:Pnap_4317"/>
<evidence type="ECO:0000313" key="3">
    <source>
        <dbReference type="Proteomes" id="UP000000644"/>
    </source>
</evidence>
<feature type="region of interest" description="Disordered" evidence="1">
    <location>
        <begin position="316"/>
        <end position="342"/>
    </location>
</feature>
<dbReference type="InterPro" id="IPR050336">
    <property type="entry name" value="Chromosome_partition/occlusion"/>
</dbReference>
<dbReference type="AlphaFoldDB" id="A1VVC1"/>
<dbReference type="Proteomes" id="UP000000644">
    <property type="component" value="Plasmid pPNAP01"/>
</dbReference>
<dbReference type="SUPFAM" id="SSF110849">
    <property type="entry name" value="ParB/Sulfiredoxin"/>
    <property type="match status" value="1"/>
</dbReference>
<protein>
    <recommendedName>
        <fullName evidence="4">ParB domain protein nuclease</fullName>
    </recommendedName>
</protein>
<dbReference type="SUPFAM" id="SSF109709">
    <property type="entry name" value="KorB DNA-binding domain-like"/>
    <property type="match status" value="1"/>
</dbReference>
<reference evidence="3" key="1">
    <citation type="journal article" date="2009" name="Environ. Microbiol.">
        <title>The genome of Polaromonas naphthalenivorans strain CJ2, isolated from coal tar-contaminated sediment, reveals physiological and metabolic versatility and evolution through extensive horizontal gene transfer.</title>
        <authorList>
            <person name="Yagi J.M."/>
            <person name="Sims D."/>
            <person name="Brettin T."/>
            <person name="Bruce D."/>
            <person name="Madsen E.L."/>
        </authorList>
    </citation>
    <scope>NUCLEOTIDE SEQUENCE [LARGE SCALE GENOMIC DNA]</scope>
    <source>
        <strain evidence="3">CJ2</strain>
        <plasmid evidence="3">Plasmid pPNAP01</plasmid>
    </source>
</reference>
<keyword evidence="2" id="KW-0614">Plasmid</keyword>
<dbReference type="CDD" id="cd16387">
    <property type="entry name" value="ParB_N_Srx"/>
    <property type="match status" value="1"/>
</dbReference>